<name>A0A915K0G4_ROMCU</name>
<keyword evidence="2" id="KW-1185">Reference proteome</keyword>
<proteinExistence type="predicted"/>
<evidence type="ECO:0000313" key="3">
    <source>
        <dbReference type="WBParaSite" id="nRc.2.0.1.t32162-RA"/>
    </source>
</evidence>
<evidence type="ECO:0000256" key="1">
    <source>
        <dbReference type="SAM" id="MobiDB-lite"/>
    </source>
</evidence>
<accession>A0A915K0G4</accession>
<organism evidence="2 3">
    <name type="scientific">Romanomermis culicivorax</name>
    <name type="common">Nematode worm</name>
    <dbReference type="NCBI Taxonomy" id="13658"/>
    <lineage>
        <taxon>Eukaryota</taxon>
        <taxon>Metazoa</taxon>
        <taxon>Ecdysozoa</taxon>
        <taxon>Nematoda</taxon>
        <taxon>Enoplea</taxon>
        <taxon>Dorylaimia</taxon>
        <taxon>Mermithida</taxon>
        <taxon>Mermithoidea</taxon>
        <taxon>Mermithidae</taxon>
        <taxon>Romanomermis</taxon>
    </lineage>
</organism>
<protein>
    <submittedName>
        <fullName evidence="3">Uncharacterized protein</fullName>
    </submittedName>
</protein>
<dbReference type="WBParaSite" id="nRc.2.0.1.t32162-RA">
    <property type="protein sequence ID" value="nRc.2.0.1.t32162-RA"/>
    <property type="gene ID" value="nRc.2.0.1.g32162"/>
</dbReference>
<dbReference type="Proteomes" id="UP000887565">
    <property type="component" value="Unplaced"/>
</dbReference>
<dbReference type="AlphaFoldDB" id="A0A915K0G4"/>
<reference evidence="3" key="1">
    <citation type="submission" date="2022-11" db="UniProtKB">
        <authorList>
            <consortium name="WormBaseParasite"/>
        </authorList>
    </citation>
    <scope>IDENTIFICATION</scope>
</reference>
<sequence length="68" mass="8183">MPRSHSKTNSAPQIKGRQESRKRRPPEVKQSRIHLPHLQRLILRCRWYRKLAERGFYFFNPATLLPTT</sequence>
<feature type="region of interest" description="Disordered" evidence="1">
    <location>
        <begin position="1"/>
        <end position="32"/>
    </location>
</feature>
<evidence type="ECO:0000313" key="2">
    <source>
        <dbReference type="Proteomes" id="UP000887565"/>
    </source>
</evidence>